<feature type="compositionally biased region" description="Basic residues" evidence="1">
    <location>
        <begin position="396"/>
        <end position="405"/>
    </location>
</feature>
<feature type="compositionally biased region" description="Basic and acidic residues" evidence="1">
    <location>
        <begin position="406"/>
        <end position="423"/>
    </location>
</feature>
<feature type="region of interest" description="Disordered" evidence="1">
    <location>
        <begin position="476"/>
        <end position="536"/>
    </location>
</feature>
<feature type="compositionally biased region" description="Basic and acidic residues" evidence="1">
    <location>
        <begin position="345"/>
        <end position="372"/>
    </location>
</feature>
<sequence length="536" mass="64174">MAGVSEEVAPTEEDKGPLMYQESKVFHAETFLCNVYDNAKRRYVTFEVYGLDTQDTLTLGYTYDAFDKEFRFNAELMNPNRKEGRFHWVIERLSIETVGKERKLERKPEPSEEVPELPIYETTRKIPTGRMDLKERQRLREQMDMLDIKRAENIAAKRAATKERFLEHITRVKEEDKRKKQEVEEMIAGERKQRILDRERRDREAEEEQARKEAREKQRRKAVTVREHRTEEQDEEEYRALRERWRVLDAEKAANAKELHKKKEAERAASRQEEAEHKAHMEELHQKREAVWKVREARVARKEADQLKRILTVKAELQRQERMRKERNQEFVKVLKSERQPIFKEARRRTQERELAQEQEREAVNAYVEKRAIPKKPKTKGTNAKPVEAAQTRAAPRPKGKSAKKAPKEEEKSEAELEKERTDRVLGAVEAKVRAEMEEEQRRRALHDQRMEKIGQREAARFAAEVKHMRQYREEYRRKELSQEQTEAERRQIMRQRDDERKNAAERRAQEQERLQRIREHNIARKEREAVAALSG</sequence>
<feature type="region of interest" description="Disordered" evidence="1">
    <location>
        <begin position="255"/>
        <end position="284"/>
    </location>
</feature>
<evidence type="ECO:0000256" key="1">
    <source>
        <dbReference type="SAM" id="MobiDB-lite"/>
    </source>
</evidence>
<dbReference type="AlphaFoldDB" id="A0A7S4T4E8"/>
<reference evidence="2" key="1">
    <citation type="submission" date="2021-01" db="EMBL/GenBank/DDBJ databases">
        <authorList>
            <person name="Corre E."/>
            <person name="Pelletier E."/>
            <person name="Niang G."/>
            <person name="Scheremetjew M."/>
            <person name="Finn R."/>
            <person name="Kale V."/>
            <person name="Holt S."/>
            <person name="Cochrane G."/>
            <person name="Meng A."/>
            <person name="Brown T."/>
            <person name="Cohen L."/>
        </authorList>
    </citation>
    <scope>NUCLEOTIDE SEQUENCE</scope>
    <source>
        <strain evidence="2">CCMP3105</strain>
    </source>
</reference>
<dbReference type="EMBL" id="HBNR01087190">
    <property type="protein sequence ID" value="CAE4665307.1"/>
    <property type="molecule type" value="Transcribed_RNA"/>
</dbReference>
<gene>
    <name evidence="2" type="ORF">AMON00008_LOCUS62504</name>
</gene>
<feature type="compositionally biased region" description="Basic and acidic residues" evidence="1">
    <location>
        <begin position="476"/>
        <end position="530"/>
    </location>
</feature>
<feature type="compositionally biased region" description="Basic and acidic residues" evidence="1">
    <location>
        <begin position="194"/>
        <end position="216"/>
    </location>
</feature>
<accession>A0A7S4T4E8</accession>
<organism evidence="2">
    <name type="scientific">Alexandrium monilatum</name>
    <dbReference type="NCBI Taxonomy" id="311494"/>
    <lineage>
        <taxon>Eukaryota</taxon>
        <taxon>Sar</taxon>
        <taxon>Alveolata</taxon>
        <taxon>Dinophyceae</taxon>
        <taxon>Gonyaulacales</taxon>
        <taxon>Pyrocystaceae</taxon>
        <taxon>Alexandrium</taxon>
    </lineage>
</organism>
<feature type="region of interest" description="Disordered" evidence="1">
    <location>
        <begin position="345"/>
        <end position="423"/>
    </location>
</feature>
<name>A0A7S4T4E8_9DINO</name>
<protein>
    <submittedName>
        <fullName evidence="2">Uncharacterized protein</fullName>
    </submittedName>
</protein>
<proteinExistence type="predicted"/>
<evidence type="ECO:0000313" key="2">
    <source>
        <dbReference type="EMBL" id="CAE4665307.1"/>
    </source>
</evidence>
<feature type="region of interest" description="Disordered" evidence="1">
    <location>
        <begin position="194"/>
        <end position="237"/>
    </location>
</feature>